<organism evidence="2 3">
    <name type="scientific">Phocaeicola barnesiae</name>
    <dbReference type="NCBI Taxonomy" id="376804"/>
    <lineage>
        <taxon>Bacteria</taxon>
        <taxon>Pseudomonadati</taxon>
        <taxon>Bacteroidota</taxon>
        <taxon>Bacteroidia</taxon>
        <taxon>Bacteroidales</taxon>
        <taxon>Bacteroidaceae</taxon>
        <taxon>Phocaeicola</taxon>
    </lineage>
</organism>
<name>A0AAW5N9H6_9BACT</name>
<dbReference type="RefSeq" id="WP_022339070.1">
    <property type="nucleotide sequence ID" value="NZ_CALULB010000011.1"/>
</dbReference>
<sequence>MKTRIKLTKLIGASLLCACFSLGTISCGDDDYPAIELIYADNHTQAVGNTLTIAPFTDTQALYIIGGDGSYVISNSNEEVALVIYNGETVQFKPLKTGDTDITITDHSGNSYILRLQVRYESITYTVTSVSAEVEGDKMQVGEQRALKEIIINDIPVQKDGSYTLQYTNDTYTQGSITIRSSASTLQRQGIFYRTEKESAAGFHYYSLNITLTTGENLIYSLVEKEENGTSEIYLTADVTADYKGSYPLLEKAVTYQYLEKTSSIPATE</sequence>
<evidence type="ECO:0000313" key="3">
    <source>
        <dbReference type="Proteomes" id="UP001204579"/>
    </source>
</evidence>
<keyword evidence="1" id="KW-0732">Signal</keyword>
<keyword evidence="3" id="KW-1185">Reference proteome</keyword>
<dbReference type="Proteomes" id="UP001204579">
    <property type="component" value="Unassembled WGS sequence"/>
</dbReference>
<dbReference type="EMBL" id="JANRHJ010000015">
    <property type="protein sequence ID" value="MCR8874913.1"/>
    <property type="molecule type" value="Genomic_DNA"/>
</dbReference>
<protein>
    <recommendedName>
        <fullName evidence="4">Lipoprotein</fullName>
    </recommendedName>
</protein>
<dbReference type="PROSITE" id="PS51257">
    <property type="entry name" value="PROKAR_LIPOPROTEIN"/>
    <property type="match status" value="1"/>
</dbReference>
<reference evidence="2 3" key="1">
    <citation type="submission" date="2022-08" db="EMBL/GenBank/DDBJ databases">
        <authorList>
            <person name="Zeman M."/>
            <person name="Kubasova T."/>
        </authorList>
    </citation>
    <scope>NUCLEOTIDE SEQUENCE [LARGE SCALE GENOMIC DNA]</scope>
    <source>
        <strain evidence="2 3">ET62</strain>
    </source>
</reference>
<dbReference type="AlphaFoldDB" id="A0AAW5N9H6"/>
<comment type="caution">
    <text evidence="2">The sequence shown here is derived from an EMBL/GenBank/DDBJ whole genome shotgun (WGS) entry which is preliminary data.</text>
</comment>
<feature type="chain" id="PRO_5043621944" description="Lipoprotein" evidence="1">
    <location>
        <begin position="29"/>
        <end position="269"/>
    </location>
</feature>
<evidence type="ECO:0000256" key="1">
    <source>
        <dbReference type="SAM" id="SignalP"/>
    </source>
</evidence>
<evidence type="ECO:0008006" key="4">
    <source>
        <dbReference type="Google" id="ProtNLM"/>
    </source>
</evidence>
<feature type="signal peptide" evidence="1">
    <location>
        <begin position="1"/>
        <end position="28"/>
    </location>
</feature>
<gene>
    <name evidence="2" type="ORF">NW209_12985</name>
</gene>
<proteinExistence type="predicted"/>
<evidence type="ECO:0000313" key="2">
    <source>
        <dbReference type="EMBL" id="MCR8874913.1"/>
    </source>
</evidence>
<accession>A0AAW5N9H6</accession>